<dbReference type="Proteomes" id="UP001183809">
    <property type="component" value="Unassembled WGS sequence"/>
</dbReference>
<name>A0ABU2UAI2_9ACTN</name>
<comment type="caution">
    <text evidence="1">The sequence shown here is derived from an EMBL/GenBank/DDBJ whole genome shotgun (WGS) entry which is preliminary data.</text>
</comment>
<evidence type="ECO:0000313" key="1">
    <source>
        <dbReference type="EMBL" id="MDT0470139.1"/>
    </source>
</evidence>
<protein>
    <submittedName>
        <fullName evidence="1">Uncharacterized protein</fullName>
    </submittedName>
</protein>
<sequence>MLQDIAGALDSQTPVLLQHAALGGVEARCVGKVDDLGELNWEPTA</sequence>
<accession>A0ABU2UAI2</accession>
<dbReference type="EMBL" id="JAVREY010000175">
    <property type="protein sequence ID" value="MDT0470139.1"/>
    <property type="molecule type" value="Genomic_DNA"/>
</dbReference>
<evidence type="ECO:0000313" key="2">
    <source>
        <dbReference type="Proteomes" id="UP001183809"/>
    </source>
</evidence>
<keyword evidence="2" id="KW-1185">Reference proteome</keyword>
<reference evidence="2" key="1">
    <citation type="submission" date="2023-07" db="EMBL/GenBank/DDBJ databases">
        <title>30 novel species of actinomycetes from the DSMZ collection.</title>
        <authorList>
            <person name="Nouioui I."/>
        </authorList>
    </citation>
    <scope>NUCLEOTIDE SEQUENCE [LARGE SCALE GENOMIC DNA]</scope>
    <source>
        <strain evidence="2">DSM 41699</strain>
    </source>
</reference>
<gene>
    <name evidence="1" type="ORF">RM764_45800</name>
</gene>
<dbReference type="RefSeq" id="WP_311701578.1">
    <property type="nucleotide sequence ID" value="NZ_JAVREY010000175.1"/>
</dbReference>
<proteinExistence type="predicted"/>
<organism evidence="1 2">
    <name type="scientific">Streptomyces gibsoniae</name>
    <dbReference type="NCBI Taxonomy" id="3075529"/>
    <lineage>
        <taxon>Bacteria</taxon>
        <taxon>Bacillati</taxon>
        <taxon>Actinomycetota</taxon>
        <taxon>Actinomycetes</taxon>
        <taxon>Kitasatosporales</taxon>
        <taxon>Streptomycetaceae</taxon>
        <taxon>Streptomyces</taxon>
    </lineage>
</organism>